<dbReference type="STRING" id="933388.S7ZW37"/>
<dbReference type="eggNOG" id="ENOG502S87D">
    <property type="taxonomic scope" value="Eukaryota"/>
</dbReference>
<evidence type="ECO:0000256" key="2">
    <source>
        <dbReference type="ARBA" id="ARBA00022603"/>
    </source>
</evidence>
<dbReference type="OrthoDB" id="411785at2759"/>
<protein>
    <recommendedName>
        <fullName evidence="6">Methyltransferase domain-containing protein</fullName>
    </recommendedName>
</protein>
<dbReference type="EMBL" id="KB644414">
    <property type="protein sequence ID" value="EPS32976.1"/>
    <property type="molecule type" value="Genomic_DNA"/>
</dbReference>
<evidence type="ECO:0008006" key="6">
    <source>
        <dbReference type="Google" id="ProtNLM"/>
    </source>
</evidence>
<dbReference type="AlphaFoldDB" id="S7ZW37"/>
<dbReference type="InterPro" id="IPR051419">
    <property type="entry name" value="Lys/N-term_MeTrsfase_sf"/>
</dbReference>
<dbReference type="GO" id="GO:0008168">
    <property type="term" value="F:methyltransferase activity"/>
    <property type="evidence" value="ECO:0007669"/>
    <property type="project" value="UniProtKB-KW"/>
</dbReference>
<dbReference type="SUPFAM" id="SSF53335">
    <property type="entry name" value="S-adenosyl-L-methionine-dependent methyltransferases"/>
    <property type="match status" value="1"/>
</dbReference>
<organism evidence="4 5">
    <name type="scientific">Penicillium oxalicum (strain 114-2 / CGMCC 5302)</name>
    <name type="common">Penicillium decumbens</name>
    <dbReference type="NCBI Taxonomy" id="933388"/>
    <lineage>
        <taxon>Eukaryota</taxon>
        <taxon>Fungi</taxon>
        <taxon>Dikarya</taxon>
        <taxon>Ascomycota</taxon>
        <taxon>Pezizomycotina</taxon>
        <taxon>Eurotiomycetes</taxon>
        <taxon>Eurotiomycetidae</taxon>
        <taxon>Eurotiales</taxon>
        <taxon>Aspergillaceae</taxon>
        <taxon>Penicillium</taxon>
    </lineage>
</organism>
<dbReference type="PANTHER" id="PTHR12176">
    <property type="entry name" value="SAM-DEPENDENT METHYLTRANSFERASE SUPERFAMILY PROTEIN"/>
    <property type="match status" value="1"/>
</dbReference>
<dbReference type="Gene3D" id="3.40.50.150">
    <property type="entry name" value="Vaccinia Virus protein VP39"/>
    <property type="match status" value="1"/>
</dbReference>
<evidence type="ECO:0000313" key="4">
    <source>
        <dbReference type="EMBL" id="EPS32976.1"/>
    </source>
</evidence>
<evidence type="ECO:0000256" key="3">
    <source>
        <dbReference type="ARBA" id="ARBA00022679"/>
    </source>
</evidence>
<reference evidence="4 5" key="1">
    <citation type="journal article" date="2013" name="PLoS ONE">
        <title>Genomic and secretomic analyses reveal unique features of the lignocellulolytic enzyme system of Penicillium decumbens.</title>
        <authorList>
            <person name="Liu G."/>
            <person name="Zhang L."/>
            <person name="Wei X."/>
            <person name="Zou G."/>
            <person name="Qin Y."/>
            <person name="Ma L."/>
            <person name="Li J."/>
            <person name="Zheng H."/>
            <person name="Wang S."/>
            <person name="Wang C."/>
            <person name="Xun L."/>
            <person name="Zhao G.-P."/>
            <person name="Zhou Z."/>
            <person name="Qu Y."/>
        </authorList>
    </citation>
    <scope>NUCLEOTIDE SEQUENCE [LARGE SCALE GENOMIC DNA]</scope>
    <source>
        <strain evidence="5">114-2 / CGMCC 5302</strain>
    </source>
</reference>
<dbReference type="Proteomes" id="UP000019376">
    <property type="component" value="Unassembled WGS sequence"/>
</dbReference>
<evidence type="ECO:0000256" key="1">
    <source>
        <dbReference type="ARBA" id="ARBA00008361"/>
    </source>
</evidence>
<name>S7ZW37_PENO1</name>
<proteinExistence type="inferred from homology"/>
<comment type="similarity">
    <text evidence="1">Belongs to the methyltransferase superfamily.</text>
</comment>
<keyword evidence="2" id="KW-0489">Methyltransferase</keyword>
<evidence type="ECO:0000313" key="5">
    <source>
        <dbReference type="Proteomes" id="UP000019376"/>
    </source>
</evidence>
<accession>S7ZW37</accession>
<dbReference type="PANTHER" id="PTHR12176:SF84">
    <property type="entry name" value="METHYLTRANSFERASE DOMAIN-CONTAINING PROTEIN"/>
    <property type="match status" value="1"/>
</dbReference>
<dbReference type="GO" id="GO:0032259">
    <property type="term" value="P:methylation"/>
    <property type="evidence" value="ECO:0007669"/>
    <property type="project" value="UniProtKB-KW"/>
</dbReference>
<sequence>MASHRTHTKTTGAPDYDSPQFWDARFAAGQDVGEWLNSGEALIDTFVADLEGRRPSLSGDHPPRTLHLGPGVSMLGFKLQEIYHQRRWKSCHILNVDFSAEAVRRGLEAERNKPRDQAMTWHQADLLSWTDISRISHLGPFDVIVDKSTSDAIATSPDHYVPSPAETDCDNTSPLLCPVIRETLSTTGGAIKVSPVELLALHLVPITRRGSTWIVLSYSSLRFDNRRLMDRYWSLRCRIPMKAPSGNVSSTAYTPEVFHWLYVLERR</sequence>
<keyword evidence="5" id="KW-1185">Reference proteome</keyword>
<gene>
    <name evidence="4" type="ORF">PDE_07937</name>
</gene>
<keyword evidence="3" id="KW-0808">Transferase</keyword>
<dbReference type="InterPro" id="IPR029063">
    <property type="entry name" value="SAM-dependent_MTases_sf"/>
</dbReference>
<dbReference type="HOGENOM" id="CLU_034313_1_0_1"/>
<dbReference type="PhylomeDB" id="S7ZW37"/>